<dbReference type="InterPro" id="IPR000387">
    <property type="entry name" value="Tyr_Pase_dom"/>
</dbReference>
<dbReference type="AlphaFoldDB" id="A0A6V7IVM1"/>
<dbReference type="InterPro" id="IPR029021">
    <property type="entry name" value="Prot-tyrosine_phosphatase-like"/>
</dbReference>
<accession>A0A6V7IVM1</accession>
<dbReference type="InterPro" id="IPR003595">
    <property type="entry name" value="Tyr_Pase_cat"/>
</dbReference>
<dbReference type="PROSITE" id="PS00383">
    <property type="entry name" value="TYR_PHOSPHATASE_1"/>
    <property type="match status" value="1"/>
</dbReference>
<evidence type="ECO:0000259" key="4">
    <source>
        <dbReference type="PROSITE" id="PS50056"/>
    </source>
</evidence>
<proteinExistence type="predicted"/>
<evidence type="ECO:0008006" key="6">
    <source>
        <dbReference type="Google" id="ProtNLM"/>
    </source>
</evidence>
<gene>
    <name evidence="5" type="ORF">BBRV_LOCUS35889</name>
</gene>
<dbReference type="InterPro" id="IPR016130">
    <property type="entry name" value="Tyr_Pase_AS"/>
</dbReference>
<evidence type="ECO:0000313" key="5">
    <source>
        <dbReference type="EMBL" id="CAD1543848.1"/>
    </source>
</evidence>
<reference evidence="5" key="1">
    <citation type="submission" date="2020-07" db="EMBL/GenBank/DDBJ databases">
        <authorList>
            <person name="Ferguson B K."/>
        </authorList>
    </citation>
    <scope>NUCLEOTIDE SEQUENCE</scope>
    <source>
        <strain evidence="5">L06</strain>
    </source>
</reference>
<keyword evidence="1" id="KW-0378">Hydrolase</keyword>
<dbReference type="SMART" id="SM00195">
    <property type="entry name" value="DSPc"/>
    <property type="match status" value="1"/>
</dbReference>
<dbReference type="GO" id="GO:0008579">
    <property type="term" value="F:JUN kinase phosphatase activity"/>
    <property type="evidence" value="ECO:0007669"/>
    <property type="project" value="TreeGrafter"/>
</dbReference>
<dbReference type="PANTHER" id="PTHR46377:SF1">
    <property type="entry name" value="DUAL SPECIFICITY PROTEIN PHOSPHATASE 19"/>
    <property type="match status" value="1"/>
</dbReference>
<dbReference type="InterPro" id="IPR000340">
    <property type="entry name" value="Dual-sp_phosphatase_cat-dom"/>
</dbReference>
<dbReference type="PANTHER" id="PTHR46377">
    <property type="entry name" value="DUAL SPECIFICITY PROTEIN PHOSPHATASE 19"/>
    <property type="match status" value="1"/>
</dbReference>
<feature type="domain" description="Tyrosine-protein phosphatase" evidence="3">
    <location>
        <begin position="55"/>
        <end position="193"/>
    </location>
</feature>
<dbReference type="InterPro" id="IPR020422">
    <property type="entry name" value="TYR_PHOSPHATASE_DUAL_dom"/>
</dbReference>
<dbReference type="EMBL" id="CADCXW020000012">
    <property type="protein sequence ID" value="CAD1543848.1"/>
    <property type="molecule type" value="Genomic_DNA"/>
</dbReference>
<evidence type="ECO:0000259" key="3">
    <source>
        <dbReference type="PROSITE" id="PS50054"/>
    </source>
</evidence>
<dbReference type="Gene3D" id="3.90.190.10">
    <property type="entry name" value="Protein tyrosine phosphatase superfamily"/>
    <property type="match status" value="1"/>
</dbReference>
<dbReference type="SMART" id="SM00404">
    <property type="entry name" value="PTPc_motif"/>
    <property type="match status" value="1"/>
</dbReference>
<evidence type="ECO:0000256" key="1">
    <source>
        <dbReference type="ARBA" id="ARBA00022801"/>
    </source>
</evidence>
<dbReference type="SUPFAM" id="SSF52799">
    <property type="entry name" value="(Phosphotyrosine protein) phosphatases II"/>
    <property type="match status" value="1"/>
</dbReference>
<dbReference type="PROSITE" id="PS50054">
    <property type="entry name" value="TYR_PHOSPHATASE_DUAL"/>
    <property type="match status" value="1"/>
</dbReference>
<keyword evidence="2" id="KW-0904">Protein phosphatase</keyword>
<evidence type="ECO:0000256" key="2">
    <source>
        <dbReference type="ARBA" id="ARBA00022912"/>
    </source>
</evidence>
<protein>
    <recommendedName>
        <fullName evidence="6">Dual specificity protein phosphatase 19</fullName>
    </recommendedName>
</protein>
<organism evidence="5">
    <name type="scientific">Bracon brevicornis</name>
    <dbReference type="NCBI Taxonomy" id="1563983"/>
    <lineage>
        <taxon>Eukaryota</taxon>
        <taxon>Metazoa</taxon>
        <taxon>Ecdysozoa</taxon>
        <taxon>Arthropoda</taxon>
        <taxon>Hexapoda</taxon>
        <taxon>Insecta</taxon>
        <taxon>Pterygota</taxon>
        <taxon>Neoptera</taxon>
        <taxon>Endopterygota</taxon>
        <taxon>Hymenoptera</taxon>
        <taxon>Apocrita</taxon>
        <taxon>Ichneumonoidea</taxon>
        <taxon>Braconidae</taxon>
        <taxon>Braconinae</taxon>
        <taxon>Bracon</taxon>
    </lineage>
</organism>
<dbReference type="PROSITE" id="PS50056">
    <property type="entry name" value="TYR_PHOSPHATASE_2"/>
    <property type="match status" value="1"/>
</dbReference>
<dbReference type="Pfam" id="PF00782">
    <property type="entry name" value="DSPc"/>
    <property type="match status" value="1"/>
</dbReference>
<sequence length="193" mass="21706">MDLSSQLKNRKSLLKPTKTVVTNFLGEKFELQGDNSVKKIGEGFSFVVDNKPDLQVAPVAPGVFLSSQDPVAQKEILEKYKIKHILSLGIMPNVKFDGISYHFIEILDVPEFHIDEPLQECLGIIGECKNDNILVHCNAGVSRSATVVVAWIMSEERLSFEESLERVRSVRPCVRPNDGFVKKLKLLEKKLIE</sequence>
<dbReference type="GO" id="GO:0005737">
    <property type="term" value="C:cytoplasm"/>
    <property type="evidence" value="ECO:0007669"/>
    <property type="project" value="TreeGrafter"/>
</dbReference>
<name>A0A6V7IVM1_9HYME</name>
<feature type="domain" description="Tyrosine specific protein phosphatases" evidence="4">
    <location>
        <begin position="133"/>
        <end position="172"/>
    </location>
</feature>